<dbReference type="Proteomes" id="UP001055879">
    <property type="component" value="Linkage Group LG12"/>
</dbReference>
<reference evidence="1 2" key="2">
    <citation type="journal article" date="2022" name="Mol. Ecol. Resour.">
        <title>The genomes of chicory, endive, great burdock and yacon provide insights into Asteraceae paleo-polyploidization history and plant inulin production.</title>
        <authorList>
            <person name="Fan W."/>
            <person name="Wang S."/>
            <person name="Wang H."/>
            <person name="Wang A."/>
            <person name="Jiang F."/>
            <person name="Liu H."/>
            <person name="Zhao H."/>
            <person name="Xu D."/>
            <person name="Zhang Y."/>
        </authorList>
    </citation>
    <scope>NUCLEOTIDE SEQUENCE [LARGE SCALE GENOMIC DNA]</scope>
    <source>
        <strain evidence="2">cv. Niubang</strain>
    </source>
</reference>
<gene>
    <name evidence="1" type="ORF">L6452_33426</name>
</gene>
<keyword evidence="2" id="KW-1185">Reference proteome</keyword>
<name>A0ACB8YJK5_ARCLA</name>
<sequence>MQRDDSSYSATSMNMNPKFSDQQEHPKCPRCDSINTKFCYYNNYNLSQPRHFCKNCRRYWTKGGTLRNIPIGGGTRKNTAKRSLNSNKRGGAHPSSSSSYSNSPAVAPPVVKRKPEVWYGGDQMERGGGSLSSLLGSTPGGHFAKLLMDGLSPNQVDGSNEDGLIRNPNSVEEFESNFLRMNHKTSNEIEGGGGGGESSYYNPRDNGWPDLSIYTPGSNFH</sequence>
<dbReference type="EMBL" id="CM042058">
    <property type="protein sequence ID" value="KAI3684205.1"/>
    <property type="molecule type" value="Genomic_DNA"/>
</dbReference>
<comment type="caution">
    <text evidence="1">The sequence shown here is derived from an EMBL/GenBank/DDBJ whole genome shotgun (WGS) entry which is preliminary data.</text>
</comment>
<accession>A0ACB8YJK5</accession>
<reference evidence="2" key="1">
    <citation type="journal article" date="2022" name="Mol. Ecol. Resour.">
        <title>The genomes of chicory, endive, great burdock and yacon provide insights into Asteraceae palaeo-polyploidization history and plant inulin production.</title>
        <authorList>
            <person name="Fan W."/>
            <person name="Wang S."/>
            <person name="Wang H."/>
            <person name="Wang A."/>
            <person name="Jiang F."/>
            <person name="Liu H."/>
            <person name="Zhao H."/>
            <person name="Xu D."/>
            <person name="Zhang Y."/>
        </authorList>
    </citation>
    <scope>NUCLEOTIDE SEQUENCE [LARGE SCALE GENOMIC DNA]</scope>
    <source>
        <strain evidence="2">cv. Niubang</strain>
    </source>
</reference>
<evidence type="ECO:0000313" key="2">
    <source>
        <dbReference type="Proteomes" id="UP001055879"/>
    </source>
</evidence>
<organism evidence="1 2">
    <name type="scientific">Arctium lappa</name>
    <name type="common">Greater burdock</name>
    <name type="synonym">Lappa major</name>
    <dbReference type="NCBI Taxonomy" id="4217"/>
    <lineage>
        <taxon>Eukaryota</taxon>
        <taxon>Viridiplantae</taxon>
        <taxon>Streptophyta</taxon>
        <taxon>Embryophyta</taxon>
        <taxon>Tracheophyta</taxon>
        <taxon>Spermatophyta</taxon>
        <taxon>Magnoliopsida</taxon>
        <taxon>eudicotyledons</taxon>
        <taxon>Gunneridae</taxon>
        <taxon>Pentapetalae</taxon>
        <taxon>asterids</taxon>
        <taxon>campanulids</taxon>
        <taxon>Asterales</taxon>
        <taxon>Asteraceae</taxon>
        <taxon>Carduoideae</taxon>
        <taxon>Cardueae</taxon>
        <taxon>Arctiinae</taxon>
        <taxon>Arctium</taxon>
    </lineage>
</organism>
<evidence type="ECO:0000313" key="1">
    <source>
        <dbReference type="EMBL" id="KAI3684205.1"/>
    </source>
</evidence>
<protein>
    <submittedName>
        <fullName evidence="1">Uncharacterized protein</fullName>
    </submittedName>
</protein>
<proteinExistence type="predicted"/>